<keyword evidence="1" id="KW-0863">Zinc-finger</keyword>
<keyword evidence="1" id="KW-0862">Zinc</keyword>
<keyword evidence="1" id="KW-0479">Metal-binding</keyword>
<dbReference type="Proteomes" id="UP001159428">
    <property type="component" value="Unassembled WGS sequence"/>
</dbReference>
<name>A0AAU9X0Z7_9CNID</name>
<gene>
    <name evidence="3" type="ORF">PMEA_00015258</name>
</gene>
<sequence length="394" mass="45683">MTKVDHFVEFINRPYFYQDVSHGIKFLKLDSGKTIKMPNVVRTVTRSTMISQYIQFCEEEKFEPLSRTTLFKILEVRQASQRKSLKSEKHYLKTNYRVHRNPEETLCPDHCRKFALSDEQDPDFQEKCSHQHTENCNECQNLRNVQDEVEDKVQEIKTEKPHITWVYLRSDEAGCYHTNSLIAAARGIGKRVGLEVCRYDFSEPQYGKDVCDRILCPMKTCIRRFRNEGHDILSAGDMRRALSERPVKGTSAFVCEVDEAKITLEVNKIDVFSKLHNVQFEEKGIRVWRSYRIGCGKEISFDQLVLKGQGDTGIIVSEKFFPLHDARVYQCSDPVTESSEEENDWDDSNIGMFECSEPGCVKSFQTFSELESHLDVGDHCVKDERPSETLNDKL</sequence>
<evidence type="ECO:0000313" key="4">
    <source>
        <dbReference type="Proteomes" id="UP001159428"/>
    </source>
</evidence>
<dbReference type="PROSITE" id="PS50157">
    <property type="entry name" value="ZINC_FINGER_C2H2_2"/>
    <property type="match status" value="1"/>
</dbReference>
<dbReference type="EMBL" id="CALNXJ010000027">
    <property type="protein sequence ID" value="CAH3132859.1"/>
    <property type="molecule type" value="Genomic_DNA"/>
</dbReference>
<evidence type="ECO:0000256" key="1">
    <source>
        <dbReference type="PROSITE-ProRule" id="PRU00042"/>
    </source>
</evidence>
<reference evidence="3 4" key="1">
    <citation type="submission" date="2022-05" db="EMBL/GenBank/DDBJ databases">
        <authorList>
            <consortium name="Genoscope - CEA"/>
            <person name="William W."/>
        </authorList>
    </citation>
    <scope>NUCLEOTIDE SEQUENCE [LARGE SCALE GENOMIC DNA]</scope>
</reference>
<dbReference type="InterPro" id="IPR013087">
    <property type="entry name" value="Znf_C2H2_type"/>
</dbReference>
<comment type="caution">
    <text evidence="3">The sequence shown here is derived from an EMBL/GenBank/DDBJ whole genome shotgun (WGS) entry which is preliminary data.</text>
</comment>
<organism evidence="3 4">
    <name type="scientific">Pocillopora meandrina</name>
    <dbReference type="NCBI Taxonomy" id="46732"/>
    <lineage>
        <taxon>Eukaryota</taxon>
        <taxon>Metazoa</taxon>
        <taxon>Cnidaria</taxon>
        <taxon>Anthozoa</taxon>
        <taxon>Hexacorallia</taxon>
        <taxon>Scleractinia</taxon>
        <taxon>Astrocoeniina</taxon>
        <taxon>Pocilloporidae</taxon>
        <taxon>Pocillopora</taxon>
    </lineage>
</organism>
<dbReference type="PROSITE" id="PS00028">
    <property type="entry name" value="ZINC_FINGER_C2H2_1"/>
    <property type="match status" value="1"/>
</dbReference>
<dbReference type="GO" id="GO:0008270">
    <property type="term" value="F:zinc ion binding"/>
    <property type="evidence" value="ECO:0007669"/>
    <property type="project" value="UniProtKB-KW"/>
</dbReference>
<protein>
    <recommendedName>
        <fullName evidence="2">C2H2-type domain-containing protein</fullName>
    </recommendedName>
</protein>
<dbReference type="PANTHER" id="PTHR33845:SF1">
    <property type="entry name" value="C2H2-TYPE DOMAIN-CONTAINING PROTEIN"/>
    <property type="match status" value="1"/>
</dbReference>
<keyword evidence="4" id="KW-1185">Reference proteome</keyword>
<evidence type="ECO:0000259" key="2">
    <source>
        <dbReference type="PROSITE" id="PS50157"/>
    </source>
</evidence>
<proteinExistence type="predicted"/>
<accession>A0AAU9X0Z7</accession>
<evidence type="ECO:0000313" key="3">
    <source>
        <dbReference type="EMBL" id="CAH3132859.1"/>
    </source>
</evidence>
<dbReference type="AlphaFoldDB" id="A0AAU9X0Z7"/>
<dbReference type="PANTHER" id="PTHR33845">
    <property type="entry name" value="C2H2-TYPE DOMAIN-CONTAINING PROTEIN"/>
    <property type="match status" value="1"/>
</dbReference>
<feature type="domain" description="C2H2-type" evidence="2">
    <location>
        <begin position="353"/>
        <end position="384"/>
    </location>
</feature>